<dbReference type="AlphaFoldDB" id="A0A7W7IQ73"/>
<comment type="caution">
    <text evidence="2">The sequence shown here is derived from an EMBL/GenBank/DDBJ whole genome shotgun (WGS) entry which is preliminary data.</text>
</comment>
<name>A0A7W7IQ73_9CAUL</name>
<proteinExistence type="predicted"/>
<keyword evidence="3" id="KW-1185">Reference proteome</keyword>
<evidence type="ECO:0000256" key="1">
    <source>
        <dbReference type="SAM" id="SignalP"/>
    </source>
</evidence>
<gene>
    <name evidence="2" type="ORF">HNP32_002260</name>
</gene>
<reference evidence="2 3" key="1">
    <citation type="submission" date="2020-08" db="EMBL/GenBank/DDBJ databases">
        <title>Functional genomics of gut bacteria from endangered species of beetles.</title>
        <authorList>
            <person name="Carlos-Shanley C."/>
        </authorList>
    </citation>
    <scope>NUCLEOTIDE SEQUENCE [LARGE SCALE GENOMIC DNA]</scope>
    <source>
        <strain evidence="2 3">S00123</strain>
    </source>
</reference>
<accession>A0A7W7IQ73</accession>
<organism evidence="2 3">
    <name type="scientific">Brevundimonas bullata</name>
    <dbReference type="NCBI Taxonomy" id="13160"/>
    <lineage>
        <taxon>Bacteria</taxon>
        <taxon>Pseudomonadati</taxon>
        <taxon>Pseudomonadota</taxon>
        <taxon>Alphaproteobacteria</taxon>
        <taxon>Caulobacterales</taxon>
        <taxon>Caulobacteraceae</taxon>
        <taxon>Brevundimonas</taxon>
    </lineage>
</organism>
<dbReference type="RefSeq" id="WP_184270019.1">
    <property type="nucleotide sequence ID" value="NZ_JACHKY010000003.1"/>
</dbReference>
<dbReference type="Proteomes" id="UP000539957">
    <property type="component" value="Unassembled WGS sequence"/>
</dbReference>
<keyword evidence="1" id="KW-0732">Signal</keyword>
<sequence>MARFEAGAAALLAAVCLGGPAWAQAPLTSREVVGDWRLAVTPAERQDVSITFKARDGGQRLDFPLTVAAQANGQLACVLDGEPADCRIRDGKLVVVMAQDGFRMIFTLTDRTRGGFSGAASMRVRLLPIGGSIGAVTMRSVLP</sequence>
<evidence type="ECO:0000313" key="3">
    <source>
        <dbReference type="Proteomes" id="UP000539957"/>
    </source>
</evidence>
<feature type="signal peptide" evidence="1">
    <location>
        <begin position="1"/>
        <end position="23"/>
    </location>
</feature>
<protein>
    <submittedName>
        <fullName evidence="2">Uncharacterized protein</fullName>
    </submittedName>
</protein>
<feature type="chain" id="PRO_5030916192" evidence="1">
    <location>
        <begin position="24"/>
        <end position="143"/>
    </location>
</feature>
<dbReference type="EMBL" id="JACHKY010000003">
    <property type="protein sequence ID" value="MBB4798516.1"/>
    <property type="molecule type" value="Genomic_DNA"/>
</dbReference>
<evidence type="ECO:0000313" key="2">
    <source>
        <dbReference type="EMBL" id="MBB4798516.1"/>
    </source>
</evidence>